<accession>A0ABU8YDG6</accession>
<proteinExistence type="predicted"/>
<gene>
    <name evidence="1" type="ORF">WMN62_14025</name>
</gene>
<organism evidence="1 2">
    <name type="scientific">Curtobacterium citreum</name>
    <dbReference type="NCBI Taxonomy" id="2036"/>
    <lineage>
        <taxon>Bacteria</taxon>
        <taxon>Bacillati</taxon>
        <taxon>Actinomycetota</taxon>
        <taxon>Actinomycetes</taxon>
        <taxon>Micrococcales</taxon>
        <taxon>Microbacteriaceae</taxon>
        <taxon>Curtobacterium</taxon>
    </lineage>
</organism>
<reference evidence="1 2" key="1">
    <citation type="submission" date="2024-03" db="EMBL/GenBank/DDBJ databases">
        <title>Whole genomes of four grape xylem sap localized bacterial endophytes.</title>
        <authorList>
            <person name="Kumar G."/>
            <person name="Savka M.A."/>
        </authorList>
    </citation>
    <scope>NUCLEOTIDE SEQUENCE [LARGE SCALE GENOMIC DNA]</scope>
    <source>
        <strain evidence="1 2">RIT_GXS8</strain>
    </source>
</reference>
<evidence type="ECO:0000313" key="1">
    <source>
        <dbReference type="EMBL" id="MEK0172589.1"/>
    </source>
</evidence>
<name>A0ABU8YDG6_9MICO</name>
<dbReference type="EMBL" id="JBBLYY010000067">
    <property type="protein sequence ID" value="MEK0172589.1"/>
    <property type="molecule type" value="Genomic_DNA"/>
</dbReference>
<dbReference type="RefSeq" id="WP_340196666.1">
    <property type="nucleotide sequence ID" value="NZ_JBBKAP010000042.1"/>
</dbReference>
<protein>
    <submittedName>
        <fullName evidence="1">Uncharacterized protein</fullName>
    </submittedName>
</protein>
<sequence>MTAFVRYQSAVPNRRGRFPGIFALANGLRDTGRLTDTDRCWLAAANERAEGLYVDPSTVEPGCFDDIRHPGARSWFRTGAADLLTMSAEYLDLLDRYGVGWVELRTDRPGRTTYEDDVQIVAVPLAYPADWPFAPAVSTGVAAPRC</sequence>
<keyword evidence="2" id="KW-1185">Reference proteome</keyword>
<dbReference type="Proteomes" id="UP001370299">
    <property type="component" value="Unassembled WGS sequence"/>
</dbReference>
<comment type="caution">
    <text evidence="1">The sequence shown here is derived from an EMBL/GenBank/DDBJ whole genome shotgun (WGS) entry which is preliminary data.</text>
</comment>
<evidence type="ECO:0000313" key="2">
    <source>
        <dbReference type="Proteomes" id="UP001370299"/>
    </source>
</evidence>